<evidence type="ECO:0000313" key="2">
    <source>
        <dbReference type="Proteomes" id="UP000790580"/>
    </source>
</evidence>
<proteinExistence type="predicted"/>
<dbReference type="EMBL" id="JAHQCR010000045">
    <property type="protein sequence ID" value="MBU9721939.1"/>
    <property type="molecule type" value="Genomic_DNA"/>
</dbReference>
<dbReference type="Proteomes" id="UP000790580">
    <property type="component" value="Unassembled WGS sequence"/>
</dbReference>
<name>A0ABS6JTP8_9BACI</name>
<gene>
    <name evidence="1" type="ORF">KS407_10880</name>
</gene>
<organism evidence="1 2">
    <name type="scientific">Evansella alkalicola</name>
    <dbReference type="NCBI Taxonomy" id="745819"/>
    <lineage>
        <taxon>Bacteria</taxon>
        <taxon>Bacillati</taxon>
        <taxon>Bacillota</taxon>
        <taxon>Bacilli</taxon>
        <taxon>Bacillales</taxon>
        <taxon>Bacillaceae</taxon>
        <taxon>Evansella</taxon>
    </lineage>
</organism>
<dbReference type="RefSeq" id="WP_088076105.1">
    <property type="nucleotide sequence ID" value="NZ_JAHQCR010000045.1"/>
</dbReference>
<sequence>MISLSTLVQSYGFKHADWEVEGEVLKTEKGLKRISYWADQDQVLWHIKWRDHLADKTGYLTNRMIQTLNGERMILTDEGWLTLHDNVTSLFPYKDREGEFGKFIGQYFSLNIEEPGDYHDPVNMDRINNHLKYPINQGFSEEIQPFIERLRKEALLRLSKAKRLREESFGEEATALIPVVSPIFSLDQGKIVFEKLYWQHGTERPEKGYRSLQIILSQWLQRYGKKSLYTLLYEIDKHFPLKKNHFKNLLADCLTPWEFTLFLEQIQKIDDPNQMEVLKEKLTFQWEESRQLVKALSEWFDLTREKVPTV</sequence>
<reference evidence="1 2" key="1">
    <citation type="submission" date="2021-06" db="EMBL/GenBank/DDBJ databases">
        <title>Bacillus sp. RD4P76, an endophyte from a halophyte.</title>
        <authorList>
            <person name="Sun J.-Q."/>
        </authorList>
    </citation>
    <scope>NUCLEOTIDE SEQUENCE [LARGE SCALE GENOMIC DNA]</scope>
    <source>
        <strain evidence="1 2">JCM 17098</strain>
    </source>
</reference>
<protein>
    <submittedName>
        <fullName evidence="1">Uncharacterized protein</fullName>
    </submittedName>
</protein>
<accession>A0ABS6JTP8</accession>
<keyword evidence="2" id="KW-1185">Reference proteome</keyword>
<evidence type="ECO:0000313" key="1">
    <source>
        <dbReference type="EMBL" id="MBU9721939.1"/>
    </source>
</evidence>
<comment type="caution">
    <text evidence="1">The sequence shown here is derived from an EMBL/GenBank/DDBJ whole genome shotgun (WGS) entry which is preliminary data.</text>
</comment>